<dbReference type="RefSeq" id="WP_160587343.1">
    <property type="nucleotide sequence ID" value="NZ_BMHN01000001.1"/>
</dbReference>
<comment type="caution">
    <text evidence="2">The sequence shown here is derived from an EMBL/GenBank/DDBJ whole genome shotgun (WGS) entry which is preliminary data.</text>
</comment>
<reference evidence="2 3" key="1">
    <citation type="journal article" date="2016" name="Int. J. Syst. Evol. Microbiol.">
        <title>Pyruvatibacter mobilis gen. nov., sp. nov., a marine bacterium from the culture broth of Picochlorum sp. 122.</title>
        <authorList>
            <person name="Wang G."/>
            <person name="Tang M."/>
            <person name="Wu H."/>
            <person name="Dai S."/>
            <person name="Li T."/>
            <person name="Chen C."/>
            <person name="He H."/>
            <person name="Fan J."/>
            <person name="Xiang W."/>
            <person name="Li X."/>
        </authorList>
    </citation>
    <scope>NUCLEOTIDE SEQUENCE [LARGE SCALE GENOMIC DNA]</scope>
    <source>
        <strain evidence="2 3">GYP-11</strain>
    </source>
</reference>
<organism evidence="2 3">
    <name type="scientific">Pyruvatibacter mobilis</name>
    <dbReference type="NCBI Taxonomy" id="1712261"/>
    <lineage>
        <taxon>Bacteria</taxon>
        <taxon>Pseudomonadati</taxon>
        <taxon>Pseudomonadota</taxon>
        <taxon>Alphaproteobacteria</taxon>
        <taxon>Hyphomicrobiales</taxon>
        <taxon>Parvibaculaceae</taxon>
        <taxon>Pyruvatibacter</taxon>
    </lineage>
</organism>
<protein>
    <submittedName>
        <fullName evidence="2">Uncharacterized protein</fullName>
    </submittedName>
</protein>
<dbReference type="OrthoDB" id="8456101at2"/>
<dbReference type="Proteomes" id="UP000470384">
    <property type="component" value="Unassembled WGS sequence"/>
</dbReference>
<sequence length="643" mass="66470">MAVGIAGPSTGLAQTEGQAQVQSQLQSETSKEPCEACGLISGLAERLDRKAERYASAARNAAATTSEARARLVVVADGIRLLADAARDAAAQCSEEGVCRMPHPATPVSTGGAGAAERSAGGCDGTVPEQRWTELLAPVNALAAAMGQDAQTCALLACPDAECGARAHMLEQAAFTDTLLSALLGGNTAPTGDPNTEETSPIADMPEDGQAQPEAPVAAEVLAALSELPGSLTSSGLDAEKTQALAARLAALEARLTRDPADGGLVSGEAPGTGWRHLAARLALAGMRDALTTMRLGTNAHIPARWSQAAGKLRAALTAAMRLDRSAKTQAQAHAQGPAARACHLPSLDVQRVRVRLQAAMNRAASCSVRAGCPVDAAFDRGVSRARLLLDQPTGSRALEIARALGEEAPVTAEQAEAARAAEAPEPGIALSRDSFRTGEIIAISVTANGNRCLAGGGHVALLPYADVRGRSPFAVAGKLGTGRAEALTHRRHDGRSEDSQDFAAPAPGAYRAMVVAGEGAGGRRLASYPVQVSDGEPARCEGWTGVWQTEFGRLVTVAREDGSVTGTYRRRPDVWPGFLRGRIRNGQLVGAWHSEISGGGTRLTLRGDGVFRGSWGLSPASERDGGTWSGICIAPDTDEEAR</sequence>
<name>A0A845QA69_9HYPH</name>
<evidence type="ECO:0000313" key="2">
    <source>
        <dbReference type="EMBL" id="NBG95337.1"/>
    </source>
</evidence>
<dbReference type="EMBL" id="WXYQ01000005">
    <property type="protein sequence ID" value="NBG95337.1"/>
    <property type="molecule type" value="Genomic_DNA"/>
</dbReference>
<gene>
    <name evidence="2" type="ORF">GTQ45_06290</name>
</gene>
<dbReference type="AlphaFoldDB" id="A0A845QA69"/>
<dbReference type="GeneID" id="300655197"/>
<accession>A0A845QA69</accession>
<keyword evidence="3" id="KW-1185">Reference proteome</keyword>
<evidence type="ECO:0000313" key="3">
    <source>
        <dbReference type="Proteomes" id="UP000470384"/>
    </source>
</evidence>
<feature type="region of interest" description="Disordered" evidence="1">
    <location>
        <begin position="622"/>
        <end position="643"/>
    </location>
</feature>
<evidence type="ECO:0000256" key="1">
    <source>
        <dbReference type="SAM" id="MobiDB-lite"/>
    </source>
</evidence>
<proteinExistence type="predicted"/>